<feature type="chain" id="PRO_5016406982" evidence="12">
    <location>
        <begin position="20"/>
        <end position="685"/>
    </location>
</feature>
<evidence type="ECO:0000313" key="16">
    <source>
        <dbReference type="Proteomes" id="UP000245461"/>
    </source>
</evidence>
<accession>A0A317E8E0</accession>
<dbReference type="InterPro" id="IPR039426">
    <property type="entry name" value="TonB-dep_rcpt-like"/>
</dbReference>
<dbReference type="CDD" id="cd01347">
    <property type="entry name" value="ligand_gated_channel"/>
    <property type="match status" value="1"/>
</dbReference>
<name>A0A317E8E0_9PROT</name>
<dbReference type="GO" id="GO:0015344">
    <property type="term" value="F:siderophore uptake transmembrane transporter activity"/>
    <property type="evidence" value="ECO:0007669"/>
    <property type="project" value="TreeGrafter"/>
</dbReference>
<dbReference type="InterPro" id="IPR000531">
    <property type="entry name" value="Beta-barrel_TonB"/>
</dbReference>
<keyword evidence="7 9" id="KW-0472">Membrane</keyword>
<gene>
    <name evidence="15" type="ORF">DKG74_11665</name>
</gene>
<dbReference type="InterPro" id="IPR036942">
    <property type="entry name" value="Beta-barrel_TonB_sf"/>
</dbReference>
<dbReference type="EMBL" id="QGLE01000006">
    <property type="protein sequence ID" value="PWR22526.1"/>
    <property type="molecule type" value="Genomic_DNA"/>
</dbReference>
<evidence type="ECO:0000256" key="6">
    <source>
        <dbReference type="ARBA" id="ARBA00023077"/>
    </source>
</evidence>
<evidence type="ECO:0000256" key="3">
    <source>
        <dbReference type="ARBA" id="ARBA00022452"/>
    </source>
</evidence>
<evidence type="ECO:0000256" key="8">
    <source>
        <dbReference type="ARBA" id="ARBA00023237"/>
    </source>
</evidence>
<protein>
    <submittedName>
        <fullName evidence="15">TonB-dependent receptor</fullName>
    </submittedName>
</protein>
<keyword evidence="16" id="KW-1185">Reference proteome</keyword>
<keyword evidence="4 9" id="KW-0812">Transmembrane</keyword>
<evidence type="ECO:0000256" key="5">
    <source>
        <dbReference type="ARBA" id="ARBA00022729"/>
    </source>
</evidence>
<dbReference type="PROSITE" id="PS52016">
    <property type="entry name" value="TONB_DEPENDENT_REC_3"/>
    <property type="match status" value="1"/>
</dbReference>
<dbReference type="RefSeq" id="WP_109905928.1">
    <property type="nucleotide sequence ID" value="NZ_QGLE01000006.1"/>
</dbReference>
<keyword evidence="3 9" id="KW-1134">Transmembrane beta strand</keyword>
<feature type="short sequence motif" description="TonB C-terminal box" evidence="10">
    <location>
        <begin position="668"/>
        <end position="685"/>
    </location>
</feature>
<keyword evidence="15" id="KW-0675">Receptor</keyword>
<dbReference type="Pfam" id="PF00593">
    <property type="entry name" value="TonB_dep_Rec_b-barrel"/>
    <property type="match status" value="1"/>
</dbReference>
<dbReference type="OrthoDB" id="9760620at2"/>
<dbReference type="PROSITE" id="PS01156">
    <property type="entry name" value="TONB_DEPENDENT_REC_2"/>
    <property type="match status" value="1"/>
</dbReference>
<dbReference type="Proteomes" id="UP000245461">
    <property type="component" value="Unassembled WGS sequence"/>
</dbReference>
<evidence type="ECO:0000256" key="12">
    <source>
        <dbReference type="SAM" id="SignalP"/>
    </source>
</evidence>
<dbReference type="SUPFAM" id="SSF56935">
    <property type="entry name" value="Porins"/>
    <property type="match status" value="1"/>
</dbReference>
<feature type="domain" description="TonB-dependent receptor-like beta-barrel" evidence="13">
    <location>
        <begin position="269"/>
        <end position="645"/>
    </location>
</feature>
<dbReference type="Gene3D" id="2.40.170.20">
    <property type="entry name" value="TonB-dependent receptor, beta-barrel domain"/>
    <property type="match status" value="1"/>
</dbReference>
<dbReference type="AlphaFoldDB" id="A0A317E8E0"/>
<keyword evidence="2 9" id="KW-0813">Transport</keyword>
<feature type="signal peptide" evidence="12">
    <location>
        <begin position="1"/>
        <end position="19"/>
    </location>
</feature>
<dbReference type="InterPro" id="IPR010917">
    <property type="entry name" value="TonB_rcpt_CS"/>
</dbReference>
<evidence type="ECO:0000313" key="15">
    <source>
        <dbReference type="EMBL" id="PWR22526.1"/>
    </source>
</evidence>
<dbReference type="Pfam" id="PF07715">
    <property type="entry name" value="Plug"/>
    <property type="match status" value="1"/>
</dbReference>
<dbReference type="GO" id="GO:0044718">
    <property type="term" value="P:siderophore transmembrane transport"/>
    <property type="evidence" value="ECO:0007669"/>
    <property type="project" value="TreeGrafter"/>
</dbReference>
<dbReference type="InterPro" id="IPR012910">
    <property type="entry name" value="Plug_dom"/>
</dbReference>
<evidence type="ECO:0000256" key="7">
    <source>
        <dbReference type="ARBA" id="ARBA00023136"/>
    </source>
</evidence>
<keyword evidence="8 9" id="KW-0998">Cell outer membrane</keyword>
<evidence type="ECO:0000256" key="9">
    <source>
        <dbReference type="PROSITE-ProRule" id="PRU01360"/>
    </source>
</evidence>
<evidence type="ECO:0000259" key="14">
    <source>
        <dbReference type="Pfam" id="PF07715"/>
    </source>
</evidence>
<feature type="domain" description="TonB-dependent receptor plug" evidence="14">
    <location>
        <begin position="50"/>
        <end position="158"/>
    </location>
</feature>
<comment type="subcellular location">
    <subcellularLocation>
        <location evidence="1 9">Cell outer membrane</location>
        <topology evidence="1 9">Multi-pass membrane protein</topology>
    </subcellularLocation>
</comment>
<evidence type="ECO:0000256" key="2">
    <source>
        <dbReference type="ARBA" id="ARBA00022448"/>
    </source>
</evidence>
<proteinExistence type="inferred from homology"/>
<organism evidence="15 16">
    <name type="scientific">Zavarzinia aquatilis</name>
    <dbReference type="NCBI Taxonomy" id="2211142"/>
    <lineage>
        <taxon>Bacteria</taxon>
        <taxon>Pseudomonadati</taxon>
        <taxon>Pseudomonadota</taxon>
        <taxon>Alphaproteobacteria</taxon>
        <taxon>Rhodospirillales</taxon>
        <taxon>Zavarziniaceae</taxon>
        <taxon>Zavarzinia</taxon>
    </lineage>
</organism>
<dbReference type="Gene3D" id="2.170.130.10">
    <property type="entry name" value="TonB-dependent receptor, plug domain"/>
    <property type="match status" value="1"/>
</dbReference>
<keyword evidence="5 12" id="KW-0732">Signal</keyword>
<sequence>MKTIVSTLALLLAAGPALAGEISALPTVTINAESFSLTAPDTAAATEALTRTPGAVAVIPAEAYADTASATLKDIFDYTPGVFVQPKWGGDARFSIRGSGLSRNFHLRGIQLFQDGVPMIFADGSGDAQEIDPTAYDHVEVWKGGNGLAFGANSTGGAINFVTPTGHGASPLSGRATLGSYGFRQLQLASGKVSGPVDAHVTGSWVKDDGFRDHSEGEAFRGSANLGWRIADNVETRFYVNASDIDQRIPGAVTRDAALNDPKTAANVNATTGNLAQDHQRNIVSLRFSNKTTVVLDETTLEFGAYGSEKRLIHPIYQYLDYKYRDQGLFGRVQDDRKLFGHDNLFTLGATFADGRLDSANYANLPGAERGSLIQKATDRAETGNLYAENAFDLVPGVAFVVGGQYVWMSRDRQAIVNTTAGRIEKDAFNPKIGLLWDAAADWQVFANVTKATEMPSFGELNFARAALSDTRPQKALTYEIGTRGGTADHHWDVTLYHSRLRGEFLFEDLGGGLVAVSNADRTIHQGIEAGFGVTLAKGLFAEAAEDRLVLNGAYTFSDFRFDGDARFGDNDLPGAPRHFLRAEVLYETAAGVSFGPNVEWVPRGYYVDNANSDPAKTEAYALLGFNAGWQAAEGLNLFLEGRNLLDEQYIASASTAIAIAAGATPSLYEPGPGRSLFVGTTFNF</sequence>
<evidence type="ECO:0000256" key="1">
    <source>
        <dbReference type="ARBA" id="ARBA00004571"/>
    </source>
</evidence>
<dbReference type="PANTHER" id="PTHR30069">
    <property type="entry name" value="TONB-DEPENDENT OUTER MEMBRANE RECEPTOR"/>
    <property type="match status" value="1"/>
</dbReference>
<dbReference type="PANTHER" id="PTHR30069:SF28">
    <property type="entry name" value="TONB-DEPENDENT RECEPTOR YNCD-RELATED"/>
    <property type="match status" value="1"/>
</dbReference>
<evidence type="ECO:0000256" key="11">
    <source>
        <dbReference type="RuleBase" id="RU003357"/>
    </source>
</evidence>
<comment type="similarity">
    <text evidence="9 11">Belongs to the TonB-dependent receptor family.</text>
</comment>
<evidence type="ECO:0000259" key="13">
    <source>
        <dbReference type="Pfam" id="PF00593"/>
    </source>
</evidence>
<keyword evidence="6 11" id="KW-0798">TonB box</keyword>
<dbReference type="GO" id="GO:0009279">
    <property type="term" value="C:cell outer membrane"/>
    <property type="evidence" value="ECO:0007669"/>
    <property type="project" value="UniProtKB-SubCell"/>
</dbReference>
<evidence type="ECO:0000256" key="10">
    <source>
        <dbReference type="PROSITE-ProRule" id="PRU10144"/>
    </source>
</evidence>
<dbReference type="InterPro" id="IPR037066">
    <property type="entry name" value="Plug_dom_sf"/>
</dbReference>
<reference evidence="15 16" key="1">
    <citation type="submission" date="2018-05" db="EMBL/GenBank/DDBJ databases">
        <title>Zavarzinia sp. HR-AS.</title>
        <authorList>
            <person name="Lee Y."/>
            <person name="Jeon C.O."/>
        </authorList>
    </citation>
    <scope>NUCLEOTIDE SEQUENCE [LARGE SCALE GENOMIC DNA]</scope>
    <source>
        <strain evidence="15 16">HR-AS</strain>
    </source>
</reference>
<comment type="caution">
    <text evidence="15">The sequence shown here is derived from an EMBL/GenBank/DDBJ whole genome shotgun (WGS) entry which is preliminary data.</text>
</comment>
<evidence type="ECO:0000256" key="4">
    <source>
        <dbReference type="ARBA" id="ARBA00022692"/>
    </source>
</evidence>